<dbReference type="Ensembl" id="ENSTNIT00000010799.1">
    <property type="protein sequence ID" value="ENSTNIP00000010618.1"/>
    <property type="gene ID" value="ENSTNIG00000007798.1"/>
</dbReference>
<reference evidence="7" key="1">
    <citation type="journal article" date="2004" name="Nature">
        <title>Genome duplication in the teleost fish Tetraodon nigroviridis reveals the early vertebrate proto-karyotype.</title>
        <authorList>
            <person name="Jaillon O."/>
            <person name="Aury J.-M."/>
            <person name="Brunet F."/>
            <person name="Petit J.-L."/>
            <person name="Stange-Thomann N."/>
            <person name="Mauceli E."/>
            <person name="Bouneau L."/>
            <person name="Fischer C."/>
            <person name="Ozouf-Costaz C."/>
            <person name="Bernot A."/>
            <person name="Nicaud S."/>
            <person name="Jaffe D."/>
            <person name="Fisher S."/>
            <person name="Lutfalla G."/>
            <person name="Dossat C."/>
            <person name="Segurens B."/>
            <person name="Dasilva C."/>
            <person name="Salanoubat M."/>
            <person name="Levy M."/>
            <person name="Boudet N."/>
            <person name="Castellano S."/>
            <person name="Anthouard V."/>
            <person name="Jubin C."/>
            <person name="Castelli V."/>
            <person name="Katinka M."/>
            <person name="Vacherie B."/>
            <person name="Biemont C."/>
            <person name="Skalli Z."/>
            <person name="Cattolico L."/>
            <person name="Poulain J."/>
            <person name="De Berardinis V."/>
            <person name="Cruaud C."/>
            <person name="Duprat S."/>
            <person name="Brottier P."/>
            <person name="Coutanceau J.-P."/>
            <person name="Gouzy J."/>
            <person name="Parra G."/>
            <person name="Lardier G."/>
            <person name="Chapple C."/>
            <person name="McKernan K.J."/>
            <person name="McEwan P."/>
            <person name="Bosak S."/>
            <person name="Kellis M."/>
            <person name="Volff J.-N."/>
            <person name="Guigo R."/>
            <person name="Zody M.C."/>
            <person name="Mesirov J."/>
            <person name="Lindblad-Toh K."/>
            <person name="Birren B."/>
            <person name="Nusbaum C."/>
            <person name="Kahn D."/>
            <person name="Robinson-Rechavi M."/>
            <person name="Laudet V."/>
            <person name="Schachter V."/>
            <person name="Quetier F."/>
            <person name="Saurin W."/>
            <person name="Scarpelli C."/>
            <person name="Wincker P."/>
            <person name="Lander E.S."/>
            <person name="Weissenbach J."/>
            <person name="Roest Crollius H."/>
        </authorList>
    </citation>
    <scope>NUCLEOTIDE SEQUENCE [LARGE SCALE GENOMIC DNA]</scope>
</reference>
<dbReference type="GeneTree" id="ENSGT00950000183170"/>
<keyword evidence="7" id="KW-1185">Reference proteome</keyword>
<keyword evidence="4" id="KW-0539">Nucleus</keyword>
<dbReference type="InParanoid" id="H3CQT4"/>
<accession>H3CQT4</accession>
<evidence type="ECO:0000256" key="2">
    <source>
        <dbReference type="ARBA" id="ARBA00023015"/>
    </source>
</evidence>
<organism evidence="6 7">
    <name type="scientific">Tetraodon nigroviridis</name>
    <name type="common">Spotted green pufferfish</name>
    <name type="synonym">Chelonodon nigroviridis</name>
    <dbReference type="NCBI Taxonomy" id="99883"/>
    <lineage>
        <taxon>Eukaryota</taxon>
        <taxon>Metazoa</taxon>
        <taxon>Chordata</taxon>
        <taxon>Craniata</taxon>
        <taxon>Vertebrata</taxon>
        <taxon>Euteleostomi</taxon>
        <taxon>Actinopterygii</taxon>
        <taxon>Neopterygii</taxon>
        <taxon>Teleostei</taxon>
        <taxon>Neoteleostei</taxon>
        <taxon>Acanthomorphata</taxon>
        <taxon>Eupercaria</taxon>
        <taxon>Tetraodontiformes</taxon>
        <taxon>Tetradontoidea</taxon>
        <taxon>Tetraodontidae</taxon>
        <taxon>Tetraodon</taxon>
    </lineage>
</organism>
<dbReference type="GO" id="GO:0006357">
    <property type="term" value="P:regulation of transcription by RNA polymerase II"/>
    <property type="evidence" value="ECO:0007669"/>
    <property type="project" value="TreeGrafter"/>
</dbReference>
<reference evidence="6" key="2">
    <citation type="submission" date="2025-08" db="UniProtKB">
        <authorList>
            <consortium name="Ensembl"/>
        </authorList>
    </citation>
    <scope>IDENTIFICATION</scope>
</reference>
<dbReference type="InterPro" id="IPR051831">
    <property type="entry name" value="Bromodomain_contain_prot"/>
</dbReference>
<evidence type="ECO:0000313" key="7">
    <source>
        <dbReference type="Proteomes" id="UP000007303"/>
    </source>
</evidence>
<evidence type="ECO:0000256" key="3">
    <source>
        <dbReference type="ARBA" id="ARBA00023163"/>
    </source>
</evidence>
<dbReference type="Pfam" id="PF12024">
    <property type="entry name" value="DUF3512"/>
    <property type="match status" value="1"/>
</dbReference>
<comment type="subcellular location">
    <subcellularLocation>
        <location evidence="1">Nucleus</location>
    </subcellularLocation>
</comment>
<dbReference type="HOGENOM" id="CLU_1991959_0_0_1"/>
<reference evidence="6" key="3">
    <citation type="submission" date="2025-09" db="UniProtKB">
        <authorList>
            <consortium name="Ensembl"/>
        </authorList>
    </citation>
    <scope>IDENTIFICATION</scope>
</reference>
<protein>
    <submittedName>
        <fullName evidence="6">Uncharacterized protein</fullName>
    </submittedName>
</protein>
<evidence type="ECO:0000256" key="1">
    <source>
        <dbReference type="ARBA" id="ARBA00004123"/>
    </source>
</evidence>
<keyword evidence="3" id="KW-0804">Transcription</keyword>
<feature type="region of interest" description="Disordered" evidence="5">
    <location>
        <begin position="102"/>
        <end position="125"/>
    </location>
</feature>
<proteinExistence type="predicted"/>
<dbReference type="GO" id="GO:0005634">
    <property type="term" value="C:nucleus"/>
    <property type="evidence" value="ECO:0007669"/>
    <property type="project" value="UniProtKB-SubCell"/>
</dbReference>
<dbReference type="PANTHER" id="PTHR22881">
    <property type="entry name" value="BROMODOMAIN CONTAINING PROTEIN"/>
    <property type="match status" value="1"/>
</dbReference>
<dbReference type="InterPro" id="IPR021900">
    <property type="entry name" value="DUF3512"/>
</dbReference>
<name>H3CQT4_TETNG</name>
<evidence type="ECO:0000256" key="4">
    <source>
        <dbReference type="ARBA" id="ARBA00023242"/>
    </source>
</evidence>
<evidence type="ECO:0000313" key="6">
    <source>
        <dbReference type="Ensembl" id="ENSTNIP00000010618.1"/>
    </source>
</evidence>
<dbReference type="STRING" id="99883.ENSTNIP00000010618"/>
<sequence length="125" mass="14030">MMSSRLQSGVNTLQGFREDKRNQITLVSYINYGPYTSYAPTYDSSFGNISKEESDLIYSAYGDKSSLQCSDSLSEFLAKSDEYVYKLADNLLDVLTNGEHSKTLKKTEPVVEERNSQAAKNDTEV</sequence>
<dbReference type="Proteomes" id="UP000007303">
    <property type="component" value="Unassembled WGS sequence"/>
</dbReference>
<dbReference type="PANTHER" id="PTHR22881:SF12">
    <property type="entry name" value="BROMODOMAIN-CONTAINING PROTEIN 7"/>
    <property type="match status" value="1"/>
</dbReference>
<dbReference type="AlphaFoldDB" id="H3CQT4"/>
<keyword evidence="2" id="KW-0805">Transcription regulation</keyword>
<evidence type="ECO:0000256" key="5">
    <source>
        <dbReference type="SAM" id="MobiDB-lite"/>
    </source>
</evidence>